<evidence type="ECO:0000313" key="1">
    <source>
        <dbReference type="EMBL" id="KAJ8619222.1"/>
    </source>
</evidence>
<dbReference type="EMBL" id="CM056812">
    <property type="protein sequence ID" value="KAJ8619222.1"/>
    <property type="molecule type" value="Genomic_DNA"/>
</dbReference>
<dbReference type="Proteomes" id="UP001234297">
    <property type="component" value="Chromosome 4"/>
</dbReference>
<gene>
    <name evidence="1" type="ORF">MRB53_015408</name>
</gene>
<name>A0ACC2KDY1_PERAE</name>
<comment type="caution">
    <text evidence="1">The sequence shown here is derived from an EMBL/GenBank/DDBJ whole genome shotgun (WGS) entry which is preliminary data.</text>
</comment>
<protein>
    <submittedName>
        <fullName evidence="1">Uncharacterized protein</fullName>
    </submittedName>
</protein>
<evidence type="ECO:0000313" key="2">
    <source>
        <dbReference type="Proteomes" id="UP001234297"/>
    </source>
</evidence>
<sequence>MKMNKFVSISLGVGSHMALLAAFLLLSLDNARGLRSTPGNPMGMGHLSGDKMYEYPKEAAKEDLRWDMFPTGSSLPDCSHACGPCSPCKRVMVSFQCLVAESCPIVYRSARTEVENWDSEELFDRDPVFFRTMSYALAPLMWWPTNLAAVLLLVLLVSQPQPTIGRDVLREGGHAIDASVAAALCLGVVSPASSGIGGGGFMLIRSASNGMTQAFDMRETAPLLSSQDMYANNSSLKTSSAILVAVPGEVAGLHEAWKQHGRLPWKRLVKPAAQLARNGFKISPYLHFQMVTTEKGIFADEGLRAIFTSNGKLLQEGSICRNKKLAETLEAISRHGRVAFYNGSIGVKLVSAVQKSGGILTMKDLKSYRAKVKEPISAEIMGHKILGMPPPSSGGAGMILILNILDQYGSPSGVSGSLGLHRIIESLKYMWALRMNLGDPDFVNVSKVLSDMMSPRFAQELKTAILDNMTFGPEHYGSKWKQIHDYGTSHLSIIDNQRNAVSMTSTVNSYFGSQFLSPGTGIVLNNEMDDFSIPRNDSANDPPPAPANFIRPFKRPLSSMTPTIVLKDGQLKAVVGASGGGMIIAGTTEVFLNHFVKKMNLFSSVMAPRVYHQLIPNVVKYENWTTVSGDHFEVPAKIRKALQKKGHVLEALSVGTICQFVVHNLEDSKAIEGVAHGELTAVSDPRKGGFPAGF</sequence>
<keyword evidence="2" id="KW-1185">Reference proteome</keyword>
<proteinExistence type="predicted"/>
<organism evidence="1 2">
    <name type="scientific">Persea americana</name>
    <name type="common">Avocado</name>
    <dbReference type="NCBI Taxonomy" id="3435"/>
    <lineage>
        <taxon>Eukaryota</taxon>
        <taxon>Viridiplantae</taxon>
        <taxon>Streptophyta</taxon>
        <taxon>Embryophyta</taxon>
        <taxon>Tracheophyta</taxon>
        <taxon>Spermatophyta</taxon>
        <taxon>Magnoliopsida</taxon>
        <taxon>Magnoliidae</taxon>
        <taxon>Laurales</taxon>
        <taxon>Lauraceae</taxon>
        <taxon>Persea</taxon>
    </lineage>
</organism>
<accession>A0ACC2KDY1</accession>
<reference evidence="1 2" key="1">
    <citation type="journal article" date="2022" name="Hortic Res">
        <title>A haplotype resolved chromosomal level avocado genome allows analysis of novel avocado genes.</title>
        <authorList>
            <person name="Nath O."/>
            <person name="Fletcher S.J."/>
            <person name="Hayward A."/>
            <person name="Shaw L.M."/>
            <person name="Masouleh A.K."/>
            <person name="Furtado A."/>
            <person name="Henry R.J."/>
            <person name="Mitter N."/>
        </authorList>
    </citation>
    <scope>NUCLEOTIDE SEQUENCE [LARGE SCALE GENOMIC DNA]</scope>
    <source>
        <strain evidence="2">cv. Hass</strain>
    </source>
</reference>